<organism evidence="2">
    <name type="scientific">marine sediment metagenome</name>
    <dbReference type="NCBI Taxonomy" id="412755"/>
    <lineage>
        <taxon>unclassified sequences</taxon>
        <taxon>metagenomes</taxon>
        <taxon>ecological metagenomes</taxon>
    </lineage>
</organism>
<name>A0A0F9P2E4_9ZZZZ</name>
<protein>
    <recommendedName>
        <fullName evidence="1">Phage terminase large subunit GpA ATPase domain-containing protein</fullName>
    </recommendedName>
</protein>
<dbReference type="AlphaFoldDB" id="A0A0F9P2E4"/>
<dbReference type="EMBL" id="LAZR01002898">
    <property type="protein sequence ID" value="KKN24234.1"/>
    <property type="molecule type" value="Genomic_DNA"/>
</dbReference>
<sequence length="525" mass="61859">MVLASPAEYDLGIHEWMHREMFVNEKGEPLTFQDHMFLFEPYKDFSQRQVHKKCSQIGESVMMNIKVAYALKVHQWNVIYTLPSDSDVWEFVPTKTDKLIASNPALQRALQTDKTDLKQMYNRFWHFKGTRSKTAAIMTTADLLIHDEKDRSDQGIIETYRSRLRKSDYKGIWELSNPSVKNTGVDVTWNRSDRKEWIIKCPTCEHEQIIDWYKNVDYLRLCFKCINCDAEIDDTTRRLGRWVASEPENEISGYHISQMMAPWMSAKDLIREEEETDEEYFYNFILGEAIGEGDVEEFRQLIIDAWTPKSLKEGPQFMGIDIGSTKHYVIGNRDGIHTVGKCKTRIELEMIIEHWNPLIVMDGGPERTWAEEFRKKYPKLWLNFYQRDKSKKRKIWWGDKENTGIVHSDRSRVIDAVVTDIVYADIQFDLLPKDLEKYIRHWLVMVKKKEIDSMGLARFVWDKNTETAQDHWVHATVYYYIARSRGSDASFISSHEGTKRTDIITQGPHGEMKMNLKEYLEDRDV</sequence>
<feature type="domain" description="Phage terminase large subunit GpA ATPase" evidence="1">
    <location>
        <begin position="49"/>
        <end position="238"/>
    </location>
</feature>
<dbReference type="Pfam" id="PF05876">
    <property type="entry name" value="GpA_ATPase"/>
    <property type="match status" value="1"/>
</dbReference>
<evidence type="ECO:0000259" key="1">
    <source>
        <dbReference type="Pfam" id="PF05876"/>
    </source>
</evidence>
<dbReference type="InterPro" id="IPR046453">
    <property type="entry name" value="GpA_ATPase"/>
</dbReference>
<evidence type="ECO:0000313" key="2">
    <source>
        <dbReference type="EMBL" id="KKN24234.1"/>
    </source>
</evidence>
<reference evidence="2" key="1">
    <citation type="journal article" date="2015" name="Nature">
        <title>Complex archaea that bridge the gap between prokaryotes and eukaryotes.</title>
        <authorList>
            <person name="Spang A."/>
            <person name="Saw J.H."/>
            <person name="Jorgensen S.L."/>
            <person name="Zaremba-Niedzwiedzka K."/>
            <person name="Martijn J."/>
            <person name="Lind A.E."/>
            <person name="van Eijk R."/>
            <person name="Schleper C."/>
            <person name="Guy L."/>
            <person name="Ettema T.J."/>
        </authorList>
    </citation>
    <scope>NUCLEOTIDE SEQUENCE</scope>
</reference>
<proteinExistence type="predicted"/>
<dbReference type="GO" id="GO:0016887">
    <property type="term" value="F:ATP hydrolysis activity"/>
    <property type="evidence" value="ECO:0007669"/>
    <property type="project" value="InterPro"/>
</dbReference>
<gene>
    <name evidence="2" type="ORF">LCGC14_0896780</name>
</gene>
<comment type="caution">
    <text evidence="2">The sequence shown here is derived from an EMBL/GenBank/DDBJ whole genome shotgun (WGS) entry which is preliminary data.</text>
</comment>
<accession>A0A0F9P2E4</accession>